<dbReference type="Proteomes" id="UP000618445">
    <property type="component" value="Unassembled WGS sequence"/>
</dbReference>
<organism evidence="1 2">
    <name type="scientific">Phormidium tenue FACHB-1050</name>
    <dbReference type="NCBI Taxonomy" id="2692857"/>
    <lineage>
        <taxon>Bacteria</taxon>
        <taxon>Bacillati</taxon>
        <taxon>Cyanobacteriota</taxon>
        <taxon>Cyanophyceae</taxon>
        <taxon>Oscillatoriophycideae</taxon>
        <taxon>Oscillatoriales</taxon>
        <taxon>Oscillatoriaceae</taxon>
        <taxon>Phormidium</taxon>
    </lineage>
</organism>
<proteinExistence type="predicted"/>
<name>A0ABR8CIT2_9CYAN</name>
<evidence type="ECO:0000313" key="2">
    <source>
        <dbReference type="Proteomes" id="UP000618445"/>
    </source>
</evidence>
<dbReference type="EMBL" id="JACJQY010000053">
    <property type="protein sequence ID" value="MBD2319499.1"/>
    <property type="molecule type" value="Genomic_DNA"/>
</dbReference>
<keyword evidence="2" id="KW-1185">Reference proteome</keyword>
<accession>A0ABR8CIT2</accession>
<dbReference type="RefSeq" id="WP_190581578.1">
    <property type="nucleotide sequence ID" value="NZ_CAWPQU010000049.1"/>
</dbReference>
<comment type="caution">
    <text evidence="1">The sequence shown here is derived from an EMBL/GenBank/DDBJ whole genome shotgun (WGS) entry which is preliminary data.</text>
</comment>
<gene>
    <name evidence="1" type="ORF">H6G05_21995</name>
</gene>
<evidence type="ECO:0000313" key="1">
    <source>
        <dbReference type="EMBL" id="MBD2319499.1"/>
    </source>
</evidence>
<reference evidence="1 2" key="1">
    <citation type="journal article" date="2020" name="ISME J.">
        <title>Comparative genomics reveals insights into cyanobacterial evolution and habitat adaptation.</title>
        <authorList>
            <person name="Chen M.Y."/>
            <person name="Teng W.K."/>
            <person name="Zhao L."/>
            <person name="Hu C.X."/>
            <person name="Zhou Y.K."/>
            <person name="Han B.P."/>
            <person name="Song L.R."/>
            <person name="Shu W.S."/>
        </authorList>
    </citation>
    <scope>NUCLEOTIDE SEQUENCE [LARGE SCALE GENOMIC DNA]</scope>
    <source>
        <strain evidence="1 2">FACHB-1050</strain>
    </source>
</reference>
<protein>
    <submittedName>
        <fullName evidence="1">Uncharacterized protein</fullName>
    </submittedName>
</protein>
<sequence>MSTNKPIASMVIKKMAAIAWKAKIKGKGLKRSPLLMPINEVFDHLRRQQQLLDLDTLQAAIVTEIFTYLERIHDPTKPQFKPGREKRLRVEEFVDCFFVDLLQGIYGGKLSKLMPDEKIIKAAYLFYIRNEITPKEETDEENV</sequence>